<organism evidence="2 3">
    <name type="scientific">Streptomyces fructofermentans</name>
    <dbReference type="NCBI Taxonomy" id="152141"/>
    <lineage>
        <taxon>Bacteria</taxon>
        <taxon>Bacillati</taxon>
        <taxon>Actinomycetota</taxon>
        <taxon>Actinomycetes</taxon>
        <taxon>Kitasatosporales</taxon>
        <taxon>Streptomycetaceae</taxon>
        <taxon>Streptomyces</taxon>
    </lineage>
</organism>
<keyword evidence="1" id="KW-0812">Transmembrane</keyword>
<reference evidence="2" key="1">
    <citation type="journal article" date="2014" name="Int. J. Syst. Evol. Microbiol.">
        <title>Complete genome sequence of Corynebacterium casei LMG S-19264T (=DSM 44701T), isolated from a smear-ripened cheese.</title>
        <authorList>
            <consortium name="US DOE Joint Genome Institute (JGI-PGF)"/>
            <person name="Walter F."/>
            <person name="Albersmeier A."/>
            <person name="Kalinowski J."/>
            <person name="Ruckert C."/>
        </authorList>
    </citation>
    <scope>NUCLEOTIDE SEQUENCE</scope>
    <source>
        <strain evidence="2">JCM 4956</strain>
    </source>
</reference>
<sequence length="70" mass="7544">MAYHEGRPWKDPSKRTRTQAHLVLGCALALALLIALAVIEIQAAAFVVGLALLTALVLWIAGRTGRRRGP</sequence>
<protein>
    <submittedName>
        <fullName evidence="2">Uncharacterized protein</fullName>
    </submittedName>
</protein>
<dbReference type="AlphaFoldDB" id="A0A918U1A6"/>
<accession>A0A918U1A6</accession>
<proteinExistence type="predicted"/>
<comment type="caution">
    <text evidence="2">The sequence shown here is derived from an EMBL/GenBank/DDBJ whole genome shotgun (WGS) entry which is preliminary data.</text>
</comment>
<evidence type="ECO:0000313" key="3">
    <source>
        <dbReference type="Proteomes" id="UP000645555"/>
    </source>
</evidence>
<dbReference type="RefSeq" id="WP_190038357.1">
    <property type="nucleotide sequence ID" value="NZ_BMWD01000023.1"/>
</dbReference>
<gene>
    <name evidence="2" type="ORF">GCM10010515_55890</name>
</gene>
<feature type="transmembrane region" description="Helical" evidence="1">
    <location>
        <begin position="20"/>
        <end position="39"/>
    </location>
</feature>
<keyword evidence="1" id="KW-0472">Membrane</keyword>
<keyword evidence="3" id="KW-1185">Reference proteome</keyword>
<feature type="transmembrane region" description="Helical" evidence="1">
    <location>
        <begin position="45"/>
        <end position="62"/>
    </location>
</feature>
<keyword evidence="1" id="KW-1133">Transmembrane helix</keyword>
<name>A0A918U1A6_9ACTN</name>
<dbReference type="EMBL" id="BMWD01000023">
    <property type="protein sequence ID" value="GGX81138.1"/>
    <property type="molecule type" value="Genomic_DNA"/>
</dbReference>
<evidence type="ECO:0000313" key="2">
    <source>
        <dbReference type="EMBL" id="GGX81138.1"/>
    </source>
</evidence>
<evidence type="ECO:0000256" key="1">
    <source>
        <dbReference type="SAM" id="Phobius"/>
    </source>
</evidence>
<reference evidence="2" key="2">
    <citation type="submission" date="2020-09" db="EMBL/GenBank/DDBJ databases">
        <authorList>
            <person name="Sun Q."/>
            <person name="Ohkuma M."/>
        </authorList>
    </citation>
    <scope>NUCLEOTIDE SEQUENCE</scope>
    <source>
        <strain evidence="2">JCM 4956</strain>
    </source>
</reference>
<dbReference type="Proteomes" id="UP000645555">
    <property type="component" value="Unassembled WGS sequence"/>
</dbReference>